<feature type="region of interest" description="Disordered" evidence="1">
    <location>
        <begin position="1"/>
        <end position="40"/>
    </location>
</feature>
<organism evidence="2">
    <name type="scientific">Arundo donax</name>
    <name type="common">Giant reed</name>
    <name type="synonym">Donax arundinaceus</name>
    <dbReference type="NCBI Taxonomy" id="35708"/>
    <lineage>
        <taxon>Eukaryota</taxon>
        <taxon>Viridiplantae</taxon>
        <taxon>Streptophyta</taxon>
        <taxon>Embryophyta</taxon>
        <taxon>Tracheophyta</taxon>
        <taxon>Spermatophyta</taxon>
        <taxon>Magnoliopsida</taxon>
        <taxon>Liliopsida</taxon>
        <taxon>Poales</taxon>
        <taxon>Poaceae</taxon>
        <taxon>PACMAD clade</taxon>
        <taxon>Arundinoideae</taxon>
        <taxon>Arundineae</taxon>
        <taxon>Arundo</taxon>
    </lineage>
</organism>
<reference evidence="2" key="2">
    <citation type="journal article" date="2015" name="Data Brief">
        <title>Shoot transcriptome of the giant reed, Arundo donax.</title>
        <authorList>
            <person name="Barrero R.A."/>
            <person name="Guerrero F.D."/>
            <person name="Moolhuijzen P."/>
            <person name="Goolsby J.A."/>
            <person name="Tidwell J."/>
            <person name="Bellgard S.E."/>
            <person name="Bellgard M.I."/>
        </authorList>
    </citation>
    <scope>NUCLEOTIDE SEQUENCE</scope>
    <source>
        <tissue evidence="2">Shoot tissue taken approximately 20 cm above the soil surface</tissue>
    </source>
</reference>
<evidence type="ECO:0000256" key="1">
    <source>
        <dbReference type="SAM" id="MobiDB-lite"/>
    </source>
</evidence>
<reference evidence="2" key="1">
    <citation type="submission" date="2014-09" db="EMBL/GenBank/DDBJ databases">
        <authorList>
            <person name="Magalhaes I.L.F."/>
            <person name="Oliveira U."/>
            <person name="Santos F.R."/>
            <person name="Vidigal T.H.D.A."/>
            <person name="Brescovit A.D."/>
            <person name="Santos A.J."/>
        </authorList>
    </citation>
    <scope>NUCLEOTIDE SEQUENCE</scope>
    <source>
        <tissue evidence="2">Shoot tissue taken approximately 20 cm above the soil surface</tissue>
    </source>
</reference>
<proteinExistence type="predicted"/>
<sequence>MPRTSARGRGNGRRRRGRVRRRGRARGARTPARWVPPVGC</sequence>
<feature type="compositionally biased region" description="Basic residues" evidence="1">
    <location>
        <begin position="10"/>
        <end position="27"/>
    </location>
</feature>
<dbReference type="EMBL" id="GBRH01222220">
    <property type="protein sequence ID" value="JAD75675.1"/>
    <property type="molecule type" value="Transcribed_RNA"/>
</dbReference>
<name>A0A0A9CQM0_ARUDO</name>
<evidence type="ECO:0000313" key="2">
    <source>
        <dbReference type="EMBL" id="JAD75675.1"/>
    </source>
</evidence>
<protein>
    <submittedName>
        <fullName evidence="2">Uncharacterized protein</fullName>
    </submittedName>
</protein>
<accession>A0A0A9CQM0</accession>
<dbReference type="AlphaFoldDB" id="A0A0A9CQM0"/>